<dbReference type="SUPFAM" id="SSF53067">
    <property type="entry name" value="Actin-like ATPase domain"/>
    <property type="match status" value="1"/>
</dbReference>
<dbReference type="Pfam" id="PF06277">
    <property type="entry name" value="EutA"/>
    <property type="match status" value="1"/>
</dbReference>
<dbReference type="InterPro" id="IPR043129">
    <property type="entry name" value="ATPase_NBD"/>
</dbReference>
<evidence type="ECO:0000313" key="2">
    <source>
        <dbReference type="Proteomes" id="UP000287601"/>
    </source>
</evidence>
<protein>
    <submittedName>
        <fullName evidence="1">Ethanolamine ammonia-lyase reactivating factor EutA</fullName>
    </submittedName>
</protein>
<dbReference type="InterPro" id="IPR050696">
    <property type="entry name" value="FtsA/MreB"/>
</dbReference>
<gene>
    <name evidence="1" type="primary">eutA</name>
    <name evidence="1" type="ORF">EQM06_11405</name>
</gene>
<dbReference type="RefSeq" id="WP_128746489.1">
    <property type="nucleotide sequence ID" value="NZ_CP035281.1"/>
</dbReference>
<dbReference type="EMBL" id="CP035281">
    <property type="protein sequence ID" value="QAT43781.1"/>
    <property type="molecule type" value="Genomic_DNA"/>
</dbReference>
<dbReference type="NCBIfam" id="NF007992">
    <property type="entry name" value="PRK10719.1-3"/>
    <property type="match status" value="1"/>
</dbReference>
<dbReference type="OrthoDB" id="1542at2"/>
<dbReference type="PANTHER" id="PTHR32432:SF13">
    <property type="entry name" value="ETHANOLAMINE AMMONIA-LYASE REACTIVASE EUTA"/>
    <property type="match status" value="1"/>
</dbReference>
<dbReference type="PIRSF" id="PIRSF012293">
    <property type="entry name" value="EutA"/>
    <property type="match status" value="1"/>
</dbReference>
<name>A0A410PXU9_9FIRM</name>
<dbReference type="Proteomes" id="UP000287601">
    <property type="component" value="Chromosome"/>
</dbReference>
<reference evidence="1 2" key="1">
    <citation type="submission" date="2019-01" db="EMBL/GenBank/DDBJ databases">
        <title>Draft genomes of a novel of Aminipila strains.</title>
        <authorList>
            <person name="Ma S."/>
        </authorList>
    </citation>
    <scope>NUCLEOTIDE SEQUENCE [LARGE SCALE GENOMIC DNA]</scope>
    <source>
        <strain evidence="2">JN-39</strain>
    </source>
</reference>
<accession>A0A410PXU9</accession>
<evidence type="ECO:0000313" key="1">
    <source>
        <dbReference type="EMBL" id="QAT43781.1"/>
    </source>
</evidence>
<keyword evidence="2" id="KW-1185">Reference proteome</keyword>
<keyword evidence="1" id="KW-0456">Lyase</keyword>
<dbReference type="GO" id="GO:0016829">
    <property type="term" value="F:lyase activity"/>
    <property type="evidence" value="ECO:0007669"/>
    <property type="project" value="UniProtKB-KW"/>
</dbReference>
<dbReference type="AlphaFoldDB" id="A0A410PXU9"/>
<proteinExistence type="predicted"/>
<dbReference type="Gene3D" id="3.30.420.40">
    <property type="match status" value="1"/>
</dbReference>
<dbReference type="InterPro" id="IPR009377">
    <property type="entry name" value="EutA"/>
</dbReference>
<sequence length="476" mass="51214">MKESVTSVGIDIGTSTTQLIFSKLTIENRAAGYMVPKVEIVDKEVIYCSDIYFTPLISNTEIDGEKVSAIIRSEYEKANIRPEEVSTGAVIITGETARKQNANIVLNSLSDLAGDFVVATAGPDLESVLSGRGAGTDVFSEEHRNVVANLDVGGGTTNIAVFRKGSLQGVTCLDIGGRLIKIENGKISYIYRKIQELAQANGIQIREGDEANVQVLEAVCRLMAQELKASLHLDAESSYHRKLYTNQGKGLPEDIKVNALTFSGGVANYIYEPTDKEVFKYGDIGILLGTAIAQSGMLDSVECYRSEETIRATVVGAGTHTTEISGSTIFYQRDQLPIKNVPVLKLSKLDEETPQSVSAAIKAQLPIYQHEGKKEPVAIALSAAPYDGFDKIQELAAAIIEGAEASIKEKFPLIVVLEADVGKALGNALHIKLNKQKDVICIDGVRSKSGDYIDIGEPVGGGYVLPVVVKTLIFNS</sequence>
<organism evidence="1 2">
    <name type="scientific">Aminipila luticellarii</name>
    <dbReference type="NCBI Taxonomy" id="2507160"/>
    <lineage>
        <taxon>Bacteria</taxon>
        <taxon>Bacillati</taxon>
        <taxon>Bacillota</taxon>
        <taxon>Clostridia</taxon>
        <taxon>Peptostreptococcales</taxon>
        <taxon>Anaerovoracaceae</taxon>
        <taxon>Aminipila</taxon>
    </lineage>
</organism>
<dbReference type="KEGG" id="amij:EQM06_11405"/>
<dbReference type="PANTHER" id="PTHR32432">
    <property type="entry name" value="CELL DIVISION PROTEIN FTSA-RELATED"/>
    <property type="match status" value="1"/>
</dbReference>